<sequence length="104" mass="11582">MPISCPVLGLMILTPLCPRLNTKPDQINSGKNSPELHLPFWDSFSFKAAALCNGGRNGPPEFHYVIEHNTIAEAAISRESVILHRSGWLIFELQQNDRSVVLSQ</sequence>
<proteinExistence type="predicted"/>
<protein>
    <submittedName>
        <fullName evidence="1">Uncharacterized protein</fullName>
    </submittedName>
</protein>
<evidence type="ECO:0000313" key="1">
    <source>
        <dbReference type="EMBL" id="GBP09128.1"/>
    </source>
</evidence>
<reference evidence="1 2" key="1">
    <citation type="journal article" date="2019" name="Commun. Biol.">
        <title>The bagworm genome reveals a unique fibroin gene that provides high tensile strength.</title>
        <authorList>
            <person name="Kono N."/>
            <person name="Nakamura H."/>
            <person name="Ohtoshi R."/>
            <person name="Tomita M."/>
            <person name="Numata K."/>
            <person name="Arakawa K."/>
        </authorList>
    </citation>
    <scope>NUCLEOTIDE SEQUENCE [LARGE SCALE GENOMIC DNA]</scope>
</reference>
<name>A0A4C1T6M9_EUMVA</name>
<organism evidence="1 2">
    <name type="scientific">Eumeta variegata</name>
    <name type="common">Bagworm moth</name>
    <name type="synonym">Eumeta japonica</name>
    <dbReference type="NCBI Taxonomy" id="151549"/>
    <lineage>
        <taxon>Eukaryota</taxon>
        <taxon>Metazoa</taxon>
        <taxon>Ecdysozoa</taxon>
        <taxon>Arthropoda</taxon>
        <taxon>Hexapoda</taxon>
        <taxon>Insecta</taxon>
        <taxon>Pterygota</taxon>
        <taxon>Neoptera</taxon>
        <taxon>Endopterygota</taxon>
        <taxon>Lepidoptera</taxon>
        <taxon>Glossata</taxon>
        <taxon>Ditrysia</taxon>
        <taxon>Tineoidea</taxon>
        <taxon>Psychidae</taxon>
        <taxon>Oiketicinae</taxon>
        <taxon>Eumeta</taxon>
    </lineage>
</organism>
<dbReference type="Proteomes" id="UP000299102">
    <property type="component" value="Unassembled WGS sequence"/>
</dbReference>
<dbReference type="AlphaFoldDB" id="A0A4C1T6M9"/>
<evidence type="ECO:0000313" key="2">
    <source>
        <dbReference type="Proteomes" id="UP000299102"/>
    </source>
</evidence>
<keyword evidence="2" id="KW-1185">Reference proteome</keyword>
<dbReference type="EMBL" id="BGZK01000034">
    <property type="protein sequence ID" value="GBP09128.1"/>
    <property type="molecule type" value="Genomic_DNA"/>
</dbReference>
<gene>
    <name evidence="1" type="ORF">EVAR_4014_1</name>
</gene>
<accession>A0A4C1T6M9</accession>
<comment type="caution">
    <text evidence="1">The sequence shown here is derived from an EMBL/GenBank/DDBJ whole genome shotgun (WGS) entry which is preliminary data.</text>
</comment>